<keyword evidence="1 6" id="KW-0597">Phosphoprotein</keyword>
<sequence>MTNRLDHILIVDDDLEICRLLQDYLEKNGFRATAVSNGKALWRTFDEKKIDIVILDLMLPGEDGLEICRNLRARFNVPILILSALGEETDRIIGLEMGADDYLPKPFNPRELLARVKVILRRTRTLPGPDEIEVETKSRLIFADWTLDLVTRHLVSPAGVVVPLSAGEFRLLRVFLEHPNRVLTRDQLLELSQGREAFAFDRSIDVLVGRLRRHLGENAKKPNIIKTARGAGYILATEVQKDSNDSLTNNNVS</sequence>
<protein>
    <submittedName>
        <fullName evidence="10">Response regulator</fullName>
    </submittedName>
</protein>
<evidence type="ECO:0000256" key="3">
    <source>
        <dbReference type="ARBA" id="ARBA00023015"/>
    </source>
</evidence>
<evidence type="ECO:0000313" key="10">
    <source>
        <dbReference type="EMBL" id="MDM8562066.1"/>
    </source>
</evidence>
<evidence type="ECO:0000256" key="2">
    <source>
        <dbReference type="ARBA" id="ARBA00023012"/>
    </source>
</evidence>
<dbReference type="Pfam" id="PF00486">
    <property type="entry name" value="Trans_reg_C"/>
    <property type="match status" value="1"/>
</dbReference>
<evidence type="ECO:0000259" key="9">
    <source>
        <dbReference type="PROSITE" id="PS51755"/>
    </source>
</evidence>
<dbReference type="Gene3D" id="6.10.250.690">
    <property type="match status" value="1"/>
</dbReference>
<dbReference type="Gene3D" id="1.10.10.10">
    <property type="entry name" value="Winged helix-like DNA-binding domain superfamily/Winged helix DNA-binding domain"/>
    <property type="match status" value="1"/>
</dbReference>
<dbReference type="PROSITE" id="PS50110">
    <property type="entry name" value="RESPONSE_REGULATORY"/>
    <property type="match status" value="1"/>
</dbReference>
<dbReference type="SMART" id="SM00862">
    <property type="entry name" value="Trans_reg_C"/>
    <property type="match status" value="1"/>
</dbReference>
<keyword evidence="11" id="KW-1185">Reference proteome</keyword>
<dbReference type="InterPro" id="IPR001867">
    <property type="entry name" value="OmpR/PhoB-type_DNA-bd"/>
</dbReference>
<dbReference type="Pfam" id="PF00072">
    <property type="entry name" value="Response_reg"/>
    <property type="match status" value="1"/>
</dbReference>
<keyword evidence="3" id="KW-0805">Transcription regulation</keyword>
<dbReference type="SUPFAM" id="SSF52172">
    <property type="entry name" value="CheY-like"/>
    <property type="match status" value="1"/>
</dbReference>
<dbReference type="PROSITE" id="PS51755">
    <property type="entry name" value="OMPR_PHOB"/>
    <property type="match status" value="1"/>
</dbReference>
<reference evidence="10" key="1">
    <citation type="submission" date="2023-06" db="EMBL/GenBank/DDBJ databases">
        <title>Uncultivated large filamentous bacteria from sulfidic sediments reveal new species and different genomic features in energy metabolism and defense.</title>
        <authorList>
            <person name="Fonseca A."/>
        </authorList>
    </citation>
    <scope>NUCLEOTIDE SEQUENCE</scope>
    <source>
        <strain evidence="10">HSG4</strain>
    </source>
</reference>
<dbReference type="CDD" id="cd00383">
    <property type="entry name" value="trans_reg_C"/>
    <property type="match status" value="1"/>
</dbReference>
<feature type="domain" description="Response regulatory" evidence="8">
    <location>
        <begin position="7"/>
        <end position="120"/>
    </location>
</feature>
<evidence type="ECO:0000256" key="5">
    <source>
        <dbReference type="ARBA" id="ARBA00023163"/>
    </source>
</evidence>
<dbReference type="InterPro" id="IPR001789">
    <property type="entry name" value="Sig_transdc_resp-reg_receiver"/>
</dbReference>
<feature type="DNA-binding region" description="OmpR/PhoB-type" evidence="7">
    <location>
        <begin position="137"/>
        <end position="237"/>
    </location>
</feature>
<feature type="modified residue" description="4-aspartylphosphate" evidence="6">
    <location>
        <position position="56"/>
    </location>
</feature>
<proteinExistence type="predicted"/>
<keyword evidence="4 7" id="KW-0238">DNA-binding</keyword>
<accession>A0ABT7VSK3</accession>
<organism evidence="10 11">
    <name type="scientific">Candidatus Marithioploca araucensis</name>
    <dbReference type="NCBI Taxonomy" id="70273"/>
    <lineage>
        <taxon>Bacteria</taxon>
        <taxon>Pseudomonadati</taxon>
        <taxon>Pseudomonadota</taxon>
        <taxon>Gammaproteobacteria</taxon>
        <taxon>Thiotrichales</taxon>
        <taxon>Thiotrichaceae</taxon>
        <taxon>Candidatus Marithioploca</taxon>
    </lineage>
</organism>
<gene>
    <name evidence="10" type="ORF">QUF54_01795</name>
</gene>
<dbReference type="EMBL" id="JAUCGM010000049">
    <property type="protein sequence ID" value="MDM8562066.1"/>
    <property type="molecule type" value="Genomic_DNA"/>
</dbReference>
<dbReference type="InterPro" id="IPR011006">
    <property type="entry name" value="CheY-like_superfamily"/>
</dbReference>
<dbReference type="InterPro" id="IPR039420">
    <property type="entry name" value="WalR-like"/>
</dbReference>
<name>A0ABT7VSK3_9GAMM</name>
<dbReference type="PANTHER" id="PTHR48111:SF4">
    <property type="entry name" value="DNA-BINDING DUAL TRANSCRIPTIONAL REGULATOR OMPR"/>
    <property type="match status" value="1"/>
</dbReference>
<comment type="caution">
    <text evidence="10">The sequence shown here is derived from an EMBL/GenBank/DDBJ whole genome shotgun (WGS) entry which is preliminary data.</text>
</comment>
<evidence type="ECO:0000256" key="4">
    <source>
        <dbReference type="ARBA" id="ARBA00023125"/>
    </source>
</evidence>
<evidence type="ECO:0000259" key="8">
    <source>
        <dbReference type="PROSITE" id="PS50110"/>
    </source>
</evidence>
<evidence type="ECO:0000256" key="1">
    <source>
        <dbReference type="ARBA" id="ARBA00022553"/>
    </source>
</evidence>
<evidence type="ECO:0000313" key="11">
    <source>
        <dbReference type="Proteomes" id="UP001171945"/>
    </source>
</evidence>
<dbReference type="PANTHER" id="PTHR48111">
    <property type="entry name" value="REGULATOR OF RPOS"/>
    <property type="match status" value="1"/>
</dbReference>
<dbReference type="Gene3D" id="3.40.50.2300">
    <property type="match status" value="1"/>
</dbReference>
<dbReference type="Proteomes" id="UP001171945">
    <property type="component" value="Unassembled WGS sequence"/>
</dbReference>
<keyword evidence="2" id="KW-0902">Two-component regulatory system</keyword>
<feature type="domain" description="OmpR/PhoB-type" evidence="9">
    <location>
        <begin position="137"/>
        <end position="237"/>
    </location>
</feature>
<dbReference type="SUPFAM" id="SSF46894">
    <property type="entry name" value="C-terminal effector domain of the bipartite response regulators"/>
    <property type="match status" value="1"/>
</dbReference>
<keyword evidence="5" id="KW-0804">Transcription</keyword>
<dbReference type="SMART" id="SM00448">
    <property type="entry name" value="REC"/>
    <property type="match status" value="1"/>
</dbReference>
<dbReference type="InterPro" id="IPR016032">
    <property type="entry name" value="Sig_transdc_resp-reg_C-effctor"/>
</dbReference>
<dbReference type="InterPro" id="IPR036388">
    <property type="entry name" value="WH-like_DNA-bd_sf"/>
</dbReference>
<evidence type="ECO:0000256" key="6">
    <source>
        <dbReference type="PROSITE-ProRule" id="PRU00169"/>
    </source>
</evidence>
<evidence type="ECO:0000256" key="7">
    <source>
        <dbReference type="PROSITE-ProRule" id="PRU01091"/>
    </source>
</evidence>